<evidence type="ECO:0000313" key="3">
    <source>
        <dbReference type="Proteomes" id="UP000317429"/>
    </source>
</evidence>
<dbReference type="Pfam" id="PF24251">
    <property type="entry name" value="DUF7453"/>
    <property type="match status" value="2"/>
</dbReference>
<dbReference type="NCBIfam" id="TIGR05002">
    <property type="entry name" value="NxxGxxAF_repeat"/>
    <property type="match status" value="8"/>
</dbReference>
<evidence type="ECO:0000313" key="2">
    <source>
        <dbReference type="EMBL" id="QDU89448.1"/>
    </source>
</evidence>
<name>A0A518DDA0_9BACT</name>
<dbReference type="AlphaFoldDB" id="A0A518DDA0"/>
<dbReference type="InterPro" id="IPR055876">
    <property type="entry name" value="DUF7453"/>
</dbReference>
<dbReference type="EMBL" id="CP036291">
    <property type="protein sequence ID" value="QDU89448.1"/>
    <property type="molecule type" value="Genomic_DNA"/>
</dbReference>
<keyword evidence="3" id="KW-1185">Reference proteome</keyword>
<feature type="chain" id="PRO_5021868066" evidence="1">
    <location>
        <begin position="27"/>
        <end position="549"/>
    </location>
</feature>
<feature type="signal peptide" evidence="1">
    <location>
        <begin position="1"/>
        <end position="26"/>
    </location>
</feature>
<protein>
    <submittedName>
        <fullName evidence="2">Uncharacterized protein</fullName>
    </submittedName>
</protein>
<accession>A0A518DDA0</accession>
<keyword evidence="1" id="KW-0732">Signal</keyword>
<evidence type="ECO:0000256" key="1">
    <source>
        <dbReference type="SAM" id="SignalP"/>
    </source>
</evidence>
<organism evidence="2 3">
    <name type="scientific">Pirellulimonas nuda</name>
    <dbReference type="NCBI Taxonomy" id="2528009"/>
    <lineage>
        <taxon>Bacteria</taxon>
        <taxon>Pseudomonadati</taxon>
        <taxon>Planctomycetota</taxon>
        <taxon>Planctomycetia</taxon>
        <taxon>Pirellulales</taxon>
        <taxon>Lacipirellulaceae</taxon>
        <taxon>Pirellulimonas</taxon>
    </lineage>
</organism>
<sequence length="549" mass="54081" precursor="true">MNRTVMLPLIVAAGGFLPGMPPVASAQLIFETRALAGTDGPLGPGLGTGVHFSDLDSAPVINSAGQTAFRGELIGVGVNGLNASGIWSEGGGSGLALVARKGNPAPGTTGAVSFGSFNTPVLNSGGQTSFRGFLNGAGVTTADDRGIWSEGGGSGLALIAREGGQAPGTAAGVKFNSFNEPMLNGAGQTAFHGVISGPGMTRVNNLGIWSDGGGLGLALVARAGSQAPGMAAGVNFVNISIPALNGAGQTAFVSGLTGTGVTSANDSSIWSEGVESGLAPVAREGSQAPGMIADVNFGDFTSSIPALNDRGQTAFIGGLTGVEVTGANDTGIWSEGGGSGLALVARKGSHAPGTTAGVSFISFESPLLNSVGQTAFIGGLTGAGVTHANNEGIWSEAGGSGLALVAREGSQAPGAAPGVIFNSLEAFNSKPVLNGLGQTAFLGFLTGAGVTGANNSGIWATDLDGLLQLIVREGNLFDVSNDPLSPDLRTISDLSLVTNSGGEDGRPTSFNDAGQVAFRAGFTDGSQGIFVANTLASPATLAGDYNNDG</sequence>
<gene>
    <name evidence="2" type="ORF">Pla175_28380</name>
</gene>
<proteinExistence type="predicted"/>
<reference evidence="2 3" key="1">
    <citation type="submission" date="2019-02" db="EMBL/GenBank/DDBJ databases">
        <title>Deep-cultivation of Planctomycetes and their phenomic and genomic characterization uncovers novel biology.</title>
        <authorList>
            <person name="Wiegand S."/>
            <person name="Jogler M."/>
            <person name="Boedeker C."/>
            <person name="Pinto D."/>
            <person name="Vollmers J."/>
            <person name="Rivas-Marin E."/>
            <person name="Kohn T."/>
            <person name="Peeters S.H."/>
            <person name="Heuer A."/>
            <person name="Rast P."/>
            <person name="Oberbeckmann S."/>
            <person name="Bunk B."/>
            <person name="Jeske O."/>
            <person name="Meyerdierks A."/>
            <person name="Storesund J.E."/>
            <person name="Kallscheuer N."/>
            <person name="Luecker S."/>
            <person name="Lage O.M."/>
            <person name="Pohl T."/>
            <person name="Merkel B.J."/>
            <person name="Hornburger P."/>
            <person name="Mueller R.-W."/>
            <person name="Bruemmer F."/>
            <person name="Labrenz M."/>
            <person name="Spormann A.M."/>
            <person name="Op den Camp H."/>
            <person name="Overmann J."/>
            <person name="Amann R."/>
            <person name="Jetten M.S.M."/>
            <person name="Mascher T."/>
            <person name="Medema M.H."/>
            <person name="Devos D.P."/>
            <person name="Kaster A.-K."/>
            <person name="Ovreas L."/>
            <person name="Rohde M."/>
            <person name="Galperin M.Y."/>
            <person name="Jogler C."/>
        </authorList>
    </citation>
    <scope>NUCLEOTIDE SEQUENCE [LARGE SCALE GENOMIC DNA]</scope>
    <source>
        <strain evidence="2 3">Pla175</strain>
    </source>
</reference>
<dbReference type="KEGG" id="pnd:Pla175_28380"/>
<dbReference type="Proteomes" id="UP000317429">
    <property type="component" value="Chromosome"/>
</dbReference>